<dbReference type="AlphaFoldDB" id="A0AAW1E4W2"/>
<dbReference type="InterPro" id="IPR036514">
    <property type="entry name" value="SGNH_hydro_sf"/>
</dbReference>
<name>A0AAW1E4W2_ZOAVI</name>
<feature type="compositionally biased region" description="Basic and acidic residues" evidence="1">
    <location>
        <begin position="12"/>
        <end position="22"/>
    </location>
</feature>
<evidence type="ECO:0000313" key="2">
    <source>
        <dbReference type="EMBL" id="KAK9517544.1"/>
    </source>
</evidence>
<feature type="region of interest" description="Disordered" evidence="1">
    <location>
        <begin position="1"/>
        <end position="43"/>
    </location>
</feature>
<dbReference type="Gene3D" id="3.40.50.1110">
    <property type="entry name" value="SGNH hydrolase"/>
    <property type="match status" value="1"/>
</dbReference>
<reference evidence="2 3" key="1">
    <citation type="journal article" date="2024" name="Genome Biol. Evol.">
        <title>Chromosome-level genome assembly of the viviparous eelpout Zoarces viviparus.</title>
        <authorList>
            <person name="Fuhrmann N."/>
            <person name="Brasseur M.V."/>
            <person name="Bakowski C.E."/>
            <person name="Podsiadlowski L."/>
            <person name="Prost S."/>
            <person name="Krehenwinkel H."/>
            <person name="Mayer C."/>
        </authorList>
    </citation>
    <scope>NUCLEOTIDE SEQUENCE [LARGE SCALE GENOMIC DNA]</scope>
    <source>
        <strain evidence="2">NO-MEL_2022_Ind0_liver</strain>
    </source>
</reference>
<protein>
    <recommendedName>
        <fullName evidence="4">SGNH hydrolase-type esterase domain-containing protein</fullName>
    </recommendedName>
</protein>
<dbReference type="CDD" id="cd00229">
    <property type="entry name" value="SGNH_hydrolase"/>
    <property type="match status" value="1"/>
</dbReference>
<evidence type="ECO:0008006" key="4">
    <source>
        <dbReference type="Google" id="ProtNLM"/>
    </source>
</evidence>
<evidence type="ECO:0000256" key="1">
    <source>
        <dbReference type="SAM" id="MobiDB-lite"/>
    </source>
</evidence>
<organism evidence="2 3">
    <name type="scientific">Zoarces viviparus</name>
    <name type="common">Viviparous eelpout</name>
    <name type="synonym">Blennius viviparus</name>
    <dbReference type="NCBI Taxonomy" id="48416"/>
    <lineage>
        <taxon>Eukaryota</taxon>
        <taxon>Metazoa</taxon>
        <taxon>Chordata</taxon>
        <taxon>Craniata</taxon>
        <taxon>Vertebrata</taxon>
        <taxon>Euteleostomi</taxon>
        <taxon>Actinopterygii</taxon>
        <taxon>Neopterygii</taxon>
        <taxon>Teleostei</taxon>
        <taxon>Neoteleostei</taxon>
        <taxon>Acanthomorphata</taxon>
        <taxon>Eupercaria</taxon>
        <taxon>Perciformes</taxon>
        <taxon>Cottioidei</taxon>
        <taxon>Zoarcales</taxon>
        <taxon>Zoarcidae</taxon>
        <taxon>Zoarcinae</taxon>
        <taxon>Zoarces</taxon>
    </lineage>
</organism>
<dbReference type="SUPFAM" id="SSF52266">
    <property type="entry name" value="SGNH hydrolase"/>
    <property type="match status" value="1"/>
</dbReference>
<comment type="caution">
    <text evidence="2">The sequence shown here is derived from an EMBL/GenBank/DDBJ whole genome shotgun (WGS) entry which is preliminary data.</text>
</comment>
<gene>
    <name evidence="2" type="ORF">VZT92_022907</name>
</gene>
<dbReference type="EMBL" id="JBCEZU010000538">
    <property type="protein sequence ID" value="KAK9517544.1"/>
    <property type="molecule type" value="Genomic_DNA"/>
</dbReference>
<sequence>MPRAKSARRSQAAKDRMGDRHSVGIPRRQHGNTGSELHGTGKRHTVVHWPISPLTGKQRKLVNPNTSPDKKLVLVVGATHLRAIADGFVPMPEGELSFGVLSMPGACASQIRTEVEHVTLPWTPDAVCVCAPSNNLTASKTIDEAGADFGKLLDTACYRWPNVFVLDFPPRLNVEKAYQDSMRQEFHRVAARRGVKYFAAAEHFPLDDLDLWSRDGIHLSDTYGMPILVQLLFQHATNQLKTPPAPEPKPQVAPKPSPPRVKPRIAVTGEVIVPFRRDPSEWTLVGQDRKVMACTL</sequence>
<accession>A0AAW1E4W2</accession>
<feature type="region of interest" description="Disordered" evidence="1">
    <location>
        <begin position="240"/>
        <end position="262"/>
    </location>
</feature>
<keyword evidence="3" id="KW-1185">Reference proteome</keyword>
<feature type="compositionally biased region" description="Pro residues" evidence="1">
    <location>
        <begin position="243"/>
        <end position="260"/>
    </location>
</feature>
<proteinExistence type="predicted"/>
<evidence type="ECO:0000313" key="3">
    <source>
        <dbReference type="Proteomes" id="UP001488805"/>
    </source>
</evidence>
<dbReference type="Proteomes" id="UP001488805">
    <property type="component" value="Unassembled WGS sequence"/>
</dbReference>